<dbReference type="Gene3D" id="3.40.50.300">
    <property type="entry name" value="P-loop containing nucleotide triphosphate hydrolases"/>
    <property type="match status" value="1"/>
</dbReference>
<dbReference type="PIRSF" id="PIRSF037677">
    <property type="entry name" value="DNA_mis_repair_Msh6"/>
    <property type="match status" value="1"/>
</dbReference>
<proteinExistence type="inferred from homology"/>
<dbReference type="EMBL" id="JABFTP020000021">
    <property type="protein sequence ID" value="KAL3267858.1"/>
    <property type="molecule type" value="Genomic_DNA"/>
</dbReference>
<name>A0ABD2MN58_9CUCU</name>
<feature type="domain" description="DNA mismatch repair proteins mutS family" evidence="5">
    <location>
        <begin position="658"/>
        <end position="674"/>
    </location>
</feature>
<dbReference type="SMART" id="SM00534">
    <property type="entry name" value="MUTSac"/>
    <property type="match status" value="1"/>
</dbReference>
<dbReference type="InterPro" id="IPR045076">
    <property type="entry name" value="MutS"/>
</dbReference>
<dbReference type="GO" id="GO:0003677">
    <property type="term" value="F:DNA binding"/>
    <property type="evidence" value="ECO:0007669"/>
    <property type="project" value="UniProtKB-KW"/>
</dbReference>
<keyword evidence="7" id="KW-1185">Reference proteome</keyword>
<dbReference type="PROSITE" id="PS00486">
    <property type="entry name" value="DNA_MISMATCH_REPAIR_2"/>
    <property type="match status" value="1"/>
</dbReference>
<dbReference type="InterPro" id="IPR007696">
    <property type="entry name" value="DNA_mismatch_repair_MutS_core"/>
</dbReference>
<dbReference type="Gene3D" id="1.10.1420.10">
    <property type="match status" value="1"/>
</dbReference>
<evidence type="ECO:0000256" key="3">
    <source>
        <dbReference type="ARBA" id="ARBA00022840"/>
    </source>
</evidence>
<evidence type="ECO:0000313" key="6">
    <source>
        <dbReference type="EMBL" id="KAL3267858.1"/>
    </source>
</evidence>
<dbReference type="InterPro" id="IPR017261">
    <property type="entry name" value="DNA_mismatch_repair_MutS/MSH"/>
</dbReference>
<evidence type="ECO:0000256" key="4">
    <source>
        <dbReference type="ARBA" id="ARBA00023125"/>
    </source>
</evidence>
<dbReference type="GO" id="GO:0007127">
    <property type="term" value="P:meiosis I"/>
    <property type="evidence" value="ECO:0007669"/>
    <property type="project" value="UniProtKB-ARBA"/>
</dbReference>
<accession>A0ABD2MN58</accession>
<dbReference type="PANTHER" id="PTHR11361">
    <property type="entry name" value="DNA MISMATCH REPAIR PROTEIN MUTS FAMILY MEMBER"/>
    <property type="match status" value="1"/>
</dbReference>
<dbReference type="GO" id="GO:0005524">
    <property type="term" value="F:ATP binding"/>
    <property type="evidence" value="ECO:0007669"/>
    <property type="project" value="UniProtKB-KW"/>
</dbReference>
<dbReference type="PANTHER" id="PTHR11361:SF20">
    <property type="entry name" value="MUTS PROTEIN HOMOLOG 5"/>
    <property type="match status" value="1"/>
</dbReference>
<protein>
    <recommendedName>
        <fullName evidence="5">DNA mismatch repair proteins mutS family domain-containing protein</fullName>
    </recommendedName>
</protein>
<evidence type="ECO:0000256" key="2">
    <source>
        <dbReference type="ARBA" id="ARBA00022741"/>
    </source>
</evidence>
<dbReference type="InterPro" id="IPR036187">
    <property type="entry name" value="DNA_mismatch_repair_MutS_sf"/>
</dbReference>
<keyword evidence="2" id="KW-0547">Nucleotide-binding</keyword>
<dbReference type="SUPFAM" id="SSF52540">
    <property type="entry name" value="P-loop containing nucleoside triphosphate hydrolases"/>
    <property type="match status" value="1"/>
</dbReference>
<gene>
    <name evidence="6" type="ORF">HHI36_006999</name>
</gene>
<comment type="similarity">
    <text evidence="1">Belongs to the DNA mismatch repair MutS family.</text>
</comment>
<dbReference type="SMART" id="SM00533">
    <property type="entry name" value="MUTSd"/>
    <property type="match status" value="1"/>
</dbReference>
<sequence length="806" mass="91625">MSSQFLFELKGNNSSNIESSDTRIESGNDDQEDCNILCMIWKSNKLGTSYYSLSSNLLYIYEEYIDNGPQFLILKCIYREVLPKYVVCVGSSTDDYIKILIDAVNDESPNTTTSDNRRLPANFFIVSMKEYSYELCKLLLQQVNIASFPDEESSDILKEMYIQSLVNFDCKTSVYAAGALVKYLDRNWAFFSPDKELQILYIHQVTRKNQVLVDWSSVNAFQVFQQKSHEAGSKRGVQSNSREGMSIYKLFSSHCKSRIGQRRLRNLLMNPTFDIIELNKRLDFIQFALQPAYREFIDGLQGFIKQLVDINLILREIQNSKAKSGSWQTLYNAIHHTIIINELSRPHRHRCVLLSELCDTISSELIGLHQSIQDSFDFSKKLKIGRPVIKFGIDANLDAKKLQRQDIVKHLTAAARVAVEELPDYLTECAVVYLPEMGHLISVKEWEPNCNPEALNEIGYKFMFTIDGSIHYKSPLCAELDEVLGDINAEIVAHENRIVQRMSGFILKYNKDIREPLNIIALIDSLIALAKVAEEKNFVKPTLNNDRIQEIEEARHPLMEDMFPGFVSNDFLSGGKHSRMKIITGPNGSGKSIYLKQTGIIIYLAHIGSYVPVKRANIGMVHSIHFRIATESVSVRLSSFMIDVTQISQAIYNSKPSSLIIMDEFGKGTSGVDGVALMAAVLQKFLRQNENCPHVLVSTHFQQIKSFLSESAQLEYQKMSYTKNNNETMVLLYKLVKGISESYAFDIAEEVGLDSGIIQRAKEIFNSLKQHDVIRPLELPKFRAISPSEEIQSFLAHNEISEDISD</sequence>
<keyword evidence="4" id="KW-0238">DNA-binding</keyword>
<evidence type="ECO:0000313" key="7">
    <source>
        <dbReference type="Proteomes" id="UP001516400"/>
    </source>
</evidence>
<organism evidence="6 7">
    <name type="scientific">Cryptolaemus montrouzieri</name>
    <dbReference type="NCBI Taxonomy" id="559131"/>
    <lineage>
        <taxon>Eukaryota</taxon>
        <taxon>Metazoa</taxon>
        <taxon>Ecdysozoa</taxon>
        <taxon>Arthropoda</taxon>
        <taxon>Hexapoda</taxon>
        <taxon>Insecta</taxon>
        <taxon>Pterygota</taxon>
        <taxon>Neoptera</taxon>
        <taxon>Endopterygota</taxon>
        <taxon>Coleoptera</taxon>
        <taxon>Polyphaga</taxon>
        <taxon>Cucujiformia</taxon>
        <taxon>Coccinelloidea</taxon>
        <taxon>Coccinellidae</taxon>
        <taxon>Scymninae</taxon>
        <taxon>Scymnini</taxon>
        <taxon>Cryptolaemus</taxon>
    </lineage>
</organism>
<reference evidence="6 7" key="1">
    <citation type="journal article" date="2021" name="BMC Biol.">
        <title>Horizontally acquired antibacterial genes associated with adaptive radiation of ladybird beetles.</title>
        <authorList>
            <person name="Li H.S."/>
            <person name="Tang X.F."/>
            <person name="Huang Y.H."/>
            <person name="Xu Z.Y."/>
            <person name="Chen M.L."/>
            <person name="Du X.Y."/>
            <person name="Qiu B.Y."/>
            <person name="Chen P.T."/>
            <person name="Zhang W."/>
            <person name="Slipinski A."/>
            <person name="Escalona H.E."/>
            <person name="Waterhouse R.M."/>
            <person name="Zwick A."/>
            <person name="Pang H."/>
        </authorList>
    </citation>
    <scope>NUCLEOTIDE SEQUENCE [LARGE SCALE GENOMIC DNA]</scope>
    <source>
        <strain evidence="6">SYSU2018</strain>
    </source>
</reference>
<dbReference type="Pfam" id="PF00488">
    <property type="entry name" value="MutS_V"/>
    <property type="match status" value="1"/>
</dbReference>
<dbReference type="InterPro" id="IPR000432">
    <property type="entry name" value="DNA_mismatch_repair_MutS_C"/>
</dbReference>
<evidence type="ECO:0000259" key="5">
    <source>
        <dbReference type="PROSITE" id="PS00486"/>
    </source>
</evidence>
<evidence type="ECO:0000256" key="1">
    <source>
        <dbReference type="ARBA" id="ARBA00006271"/>
    </source>
</evidence>
<comment type="caution">
    <text evidence="6">The sequence shown here is derived from an EMBL/GenBank/DDBJ whole genome shotgun (WGS) entry which is preliminary data.</text>
</comment>
<dbReference type="AlphaFoldDB" id="A0ABD2MN58"/>
<dbReference type="InterPro" id="IPR027417">
    <property type="entry name" value="P-loop_NTPase"/>
</dbReference>
<dbReference type="SUPFAM" id="SSF48334">
    <property type="entry name" value="DNA repair protein MutS, domain III"/>
    <property type="match status" value="1"/>
</dbReference>
<dbReference type="Pfam" id="PF05192">
    <property type="entry name" value="MutS_III"/>
    <property type="match status" value="1"/>
</dbReference>
<dbReference type="Proteomes" id="UP001516400">
    <property type="component" value="Unassembled WGS sequence"/>
</dbReference>
<keyword evidence="3" id="KW-0067">ATP-binding</keyword>